<accession>A0A6C0DNQ5</accession>
<protein>
    <recommendedName>
        <fullName evidence="2">NFACT RNA-binding domain-containing protein</fullName>
    </recommendedName>
</protein>
<reference evidence="3" key="1">
    <citation type="journal article" date="2020" name="Nature">
        <title>Giant virus diversity and host interactions through global metagenomics.</title>
        <authorList>
            <person name="Schulz F."/>
            <person name="Roux S."/>
            <person name="Paez-Espino D."/>
            <person name="Jungbluth S."/>
            <person name="Walsh D.A."/>
            <person name="Denef V.J."/>
            <person name="McMahon K.D."/>
            <person name="Konstantinidis K.T."/>
            <person name="Eloe-Fadrosh E.A."/>
            <person name="Kyrpides N.C."/>
            <person name="Woyke T."/>
        </authorList>
    </citation>
    <scope>NUCLEOTIDE SEQUENCE</scope>
    <source>
        <strain evidence="3">GVMAG-M-3300023174-3</strain>
    </source>
</reference>
<proteinExistence type="inferred from homology"/>
<comment type="similarity">
    <text evidence="1">Belongs to the CCDC25 family.</text>
</comment>
<name>A0A6C0DNQ5_9ZZZZ</name>
<feature type="domain" description="NFACT RNA-binding" evidence="2">
    <location>
        <begin position="19"/>
        <end position="105"/>
    </location>
</feature>
<dbReference type="InterPro" id="IPR008532">
    <property type="entry name" value="NFACT_RNA-bd"/>
</dbReference>
<evidence type="ECO:0000313" key="3">
    <source>
        <dbReference type="EMBL" id="QHT17962.1"/>
    </source>
</evidence>
<dbReference type="AlphaFoldDB" id="A0A6C0DNQ5"/>
<evidence type="ECO:0000259" key="2">
    <source>
        <dbReference type="Pfam" id="PF05670"/>
    </source>
</evidence>
<dbReference type="PANTHER" id="PTHR13049:SF2">
    <property type="entry name" value="COILED-COIL DOMAIN-CONTAINING PROTEIN 25"/>
    <property type="match status" value="1"/>
</dbReference>
<dbReference type="EMBL" id="MN739647">
    <property type="protein sequence ID" value="QHT17962.1"/>
    <property type="molecule type" value="Genomic_DNA"/>
</dbReference>
<dbReference type="InterPro" id="IPR039730">
    <property type="entry name" value="Jlp2/Ccd25"/>
</dbReference>
<dbReference type="PANTHER" id="PTHR13049">
    <property type="entry name" value="DUF814-RELATED"/>
    <property type="match status" value="1"/>
</dbReference>
<dbReference type="Pfam" id="PF05670">
    <property type="entry name" value="NFACT-R_1"/>
    <property type="match status" value="1"/>
</dbReference>
<sequence>MKKVSVYIDCIKSTIDYSIGGNAKENFELIDNAMPNDIWFHIDGLPSEHVVASIPENLDIDRKQRLKIAKQGAVICKQHSKYASQKNVSIVYTEIQNVTKTEVLGQVNVNLSKVIVI</sequence>
<organism evidence="3">
    <name type="scientific">viral metagenome</name>
    <dbReference type="NCBI Taxonomy" id="1070528"/>
    <lineage>
        <taxon>unclassified sequences</taxon>
        <taxon>metagenomes</taxon>
        <taxon>organismal metagenomes</taxon>
    </lineage>
</organism>
<evidence type="ECO:0000256" key="1">
    <source>
        <dbReference type="ARBA" id="ARBA00008998"/>
    </source>
</evidence>